<dbReference type="RefSeq" id="WP_131840026.1">
    <property type="nucleotide sequence ID" value="NZ_SLWB01000014.1"/>
</dbReference>
<evidence type="ECO:0000313" key="1">
    <source>
        <dbReference type="EMBL" id="TCN63874.1"/>
    </source>
</evidence>
<proteinExistence type="predicted"/>
<dbReference type="EMBL" id="SLWB01000014">
    <property type="protein sequence ID" value="TCN63874.1"/>
    <property type="molecule type" value="Genomic_DNA"/>
</dbReference>
<organism evidence="1 2">
    <name type="scientific">Acetobacteroides hydrogenigenes</name>
    <dbReference type="NCBI Taxonomy" id="979970"/>
    <lineage>
        <taxon>Bacteria</taxon>
        <taxon>Pseudomonadati</taxon>
        <taxon>Bacteroidota</taxon>
        <taxon>Bacteroidia</taxon>
        <taxon>Bacteroidales</taxon>
        <taxon>Rikenellaceae</taxon>
        <taxon>Acetobacteroides</taxon>
    </lineage>
</organism>
<comment type="caution">
    <text evidence="1">The sequence shown here is derived from an EMBL/GenBank/DDBJ whole genome shotgun (WGS) entry which is preliminary data.</text>
</comment>
<evidence type="ECO:0000313" key="2">
    <source>
        <dbReference type="Proteomes" id="UP000294830"/>
    </source>
</evidence>
<dbReference type="AlphaFoldDB" id="A0A4R2ECU2"/>
<gene>
    <name evidence="1" type="ORF">CLV25_11429</name>
</gene>
<dbReference type="InterPro" id="IPR046228">
    <property type="entry name" value="DUF6261"/>
</dbReference>
<dbReference type="OrthoDB" id="1150508at2"/>
<protein>
    <submittedName>
        <fullName evidence="1">Uncharacterized protein</fullName>
    </submittedName>
</protein>
<sequence length="249" mass="27769">MKTKINNLSFQRLRVGELSAFITLILPIINACPTIGDKLKRLLQELAQTMVALEASTNPASFEPQTKAVKAADKNRDRSLSRFIHLVEYFQLSDVAAEAEAANLILKAIKDSGDIFHMGLKAETSALHGLNALFTTNPRYVAALTLLKATAEWGKVWALQQEFETTYGYRNGVMVEEKPDAAAYEVAKTASKQCSSILELVEDLYNVEEKPEYLAIMEKVNVEIDKTMAIVRTRETLAAKAREEEKKKS</sequence>
<dbReference type="Proteomes" id="UP000294830">
    <property type="component" value="Unassembled WGS sequence"/>
</dbReference>
<dbReference type="Pfam" id="PF19775">
    <property type="entry name" value="DUF6261"/>
    <property type="match status" value="1"/>
</dbReference>
<reference evidence="1 2" key="1">
    <citation type="submission" date="2019-03" db="EMBL/GenBank/DDBJ databases">
        <title>Genomic Encyclopedia of Archaeal and Bacterial Type Strains, Phase II (KMG-II): from individual species to whole genera.</title>
        <authorList>
            <person name="Goeker M."/>
        </authorList>
    </citation>
    <scope>NUCLEOTIDE SEQUENCE [LARGE SCALE GENOMIC DNA]</scope>
    <source>
        <strain evidence="1 2">RL-C</strain>
    </source>
</reference>
<name>A0A4R2ECU2_9BACT</name>
<keyword evidence="2" id="KW-1185">Reference proteome</keyword>
<accession>A0A4R2ECU2</accession>